<evidence type="ECO:0000256" key="1">
    <source>
        <dbReference type="SAM" id="Coils"/>
    </source>
</evidence>
<evidence type="ECO:0000313" key="2">
    <source>
        <dbReference type="EMBL" id="GGZ73023.1"/>
    </source>
</evidence>
<sequence length="161" mass="16583">MIRIIGSAALAALQAKADAAQADAEAAQARAAAAQADAARHRDNATAAASTIGKLRAALARAEGELAVLRAQAHLDAEDRVVLRKLLSTARKQTTARNEVAVLLRHGELHSVHATQQAAEAAAVADGAPPQGWVSVAAGTPLPPAADVPWRVTVLPVHTER</sequence>
<reference evidence="2" key="2">
    <citation type="submission" date="2020-09" db="EMBL/GenBank/DDBJ databases">
        <authorList>
            <person name="Sun Q."/>
            <person name="Ohkuma M."/>
        </authorList>
    </citation>
    <scope>NUCLEOTIDE SEQUENCE</scope>
    <source>
        <strain evidence="2">JCM 5016</strain>
    </source>
</reference>
<accession>A0A918QUK7</accession>
<dbReference type="AlphaFoldDB" id="A0A918QUK7"/>
<keyword evidence="3" id="KW-1185">Reference proteome</keyword>
<name>A0A918QUK7_9ACTN</name>
<comment type="caution">
    <text evidence="2">The sequence shown here is derived from an EMBL/GenBank/DDBJ whole genome shotgun (WGS) entry which is preliminary data.</text>
</comment>
<gene>
    <name evidence="2" type="ORF">GCM10010389_08050</name>
</gene>
<organism evidence="2 3">
    <name type="scientific">Streptomyces echinoruber</name>
    <dbReference type="NCBI Taxonomy" id="68898"/>
    <lineage>
        <taxon>Bacteria</taxon>
        <taxon>Bacillati</taxon>
        <taxon>Actinomycetota</taxon>
        <taxon>Actinomycetes</taxon>
        <taxon>Kitasatosporales</taxon>
        <taxon>Streptomycetaceae</taxon>
        <taxon>Streptomyces</taxon>
    </lineage>
</organism>
<dbReference type="EMBL" id="BMWH01000002">
    <property type="protein sequence ID" value="GGZ73023.1"/>
    <property type="molecule type" value="Genomic_DNA"/>
</dbReference>
<keyword evidence="1" id="KW-0175">Coiled coil</keyword>
<dbReference type="RefSeq" id="WP_190055873.1">
    <property type="nucleotide sequence ID" value="NZ_BMWH01000002.1"/>
</dbReference>
<reference evidence="2" key="1">
    <citation type="journal article" date="2014" name="Int. J. Syst. Evol. Microbiol.">
        <title>Complete genome sequence of Corynebacterium casei LMG S-19264T (=DSM 44701T), isolated from a smear-ripened cheese.</title>
        <authorList>
            <consortium name="US DOE Joint Genome Institute (JGI-PGF)"/>
            <person name="Walter F."/>
            <person name="Albersmeier A."/>
            <person name="Kalinowski J."/>
            <person name="Ruckert C."/>
        </authorList>
    </citation>
    <scope>NUCLEOTIDE SEQUENCE</scope>
    <source>
        <strain evidence="2">JCM 5016</strain>
    </source>
</reference>
<evidence type="ECO:0000313" key="3">
    <source>
        <dbReference type="Proteomes" id="UP000623010"/>
    </source>
</evidence>
<proteinExistence type="predicted"/>
<protein>
    <submittedName>
        <fullName evidence="2">Uncharacterized protein</fullName>
    </submittedName>
</protein>
<dbReference type="Proteomes" id="UP000623010">
    <property type="component" value="Unassembled WGS sequence"/>
</dbReference>
<feature type="coiled-coil region" evidence="1">
    <location>
        <begin position="10"/>
        <end position="72"/>
    </location>
</feature>